<evidence type="ECO:0000256" key="3">
    <source>
        <dbReference type="ARBA" id="ARBA00022676"/>
    </source>
</evidence>
<dbReference type="Proteomes" id="UP000480039">
    <property type="component" value="Unassembled WGS sequence"/>
</dbReference>
<feature type="domain" description="Glycosyltransferase 2-like" evidence="12">
    <location>
        <begin position="3"/>
        <end position="124"/>
    </location>
</feature>
<dbReference type="PANTHER" id="PTHR43646:SF2">
    <property type="entry name" value="GLYCOSYLTRANSFERASE 2-LIKE DOMAIN-CONTAINING PROTEIN"/>
    <property type="match status" value="1"/>
</dbReference>
<dbReference type="InterPro" id="IPR029044">
    <property type="entry name" value="Nucleotide-diphossugar_trans"/>
</dbReference>
<dbReference type="NCBIfam" id="TIGR04283">
    <property type="entry name" value="glyco_like_mftF"/>
    <property type="match status" value="1"/>
</dbReference>
<evidence type="ECO:0000256" key="10">
    <source>
        <dbReference type="ARBA" id="ARBA00040345"/>
    </source>
</evidence>
<comment type="subcellular location">
    <subcellularLocation>
        <location evidence="1">Cell membrane</location>
    </subcellularLocation>
</comment>
<evidence type="ECO:0000256" key="4">
    <source>
        <dbReference type="ARBA" id="ARBA00022679"/>
    </source>
</evidence>
<keyword evidence="2" id="KW-1003">Cell membrane</keyword>
<keyword evidence="11" id="KW-0175">Coiled coil</keyword>
<sequence>MVSIIVPVLNEEKTIENLLINLKKLKGEKEILIIDGGSKDFTTDIASVYGKVIKSKKGRANQMNCGAKEANGDILWFVHSDSMVHYEKSIVAIEKAIKDGYIGGGFPIYFCDLNSLFMKYISKTSNIRADKFNIYYGDQGIFVKKDIFLNMGGYPSLDIMEDLEFSFRLRRLGKLKFLPYYIGTSARRFKKGGQFKTHILMHKLRILYFMGVPTEKLSKIYREERE</sequence>
<proteinExistence type="inferred from homology"/>
<organism evidence="13 14">
    <name type="scientific">Clostridium botulinum</name>
    <dbReference type="NCBI Taxonomy" id="1491"/>
    <lineage>
        <taxon>Bacteria</taxon>
        <taxon>Bacillati</taxon>
        <taxon>Bacillota</taxon>
        <taxon>Clostridia</taxon>
        <taxon>Eubacteriales</taxon>
        <taxon>Clostridiaceae</taxon>
        <taxon>Clostridium</taxon>
    </lineage>
</organism>
<dbReference type="GO" id="GO:0016757">
    <property type="term" value="F:glycosyltransferase activity"/>
    <property type="evidence" value="ECO:0007669"/>
    <property type="project" value="UniProtKB-KW"/>
</dbReference>
<dbReference type="PANTHER" id="PTHR43646">
    <property type="entry name" value="GLYCOSYLTRANSFERASE"/>
    <property type="match status" value="1"/>
</dbReference>
<name>A0A846J7M2_CLOBO</name>
<evidence type="ECO:0000256" key="5">
    <source>
        <dbReference type="ARBA" id="ARBA00022746"/>
    </source>
</evidence>
<comment type="function">
    <text evidence="7">Catalyzes the glycosylation of 4,4'-diaponeurosporenoate, i.e. the esterification of glucose at the C1'' position with the carboxyl group of 4,4'-diaponeurosporenic acid, to form glycosyl-4,4'-diaponeurosporenoate. This is a step in the biosynthesis of staphyloxanthin, an orange pigment present in most staphylococci strains.</text>
</comment>
<keyword evidence="6" id="KW-0472">Membrane</keyword>
<evidence type="ECO:0000313" key="13">
    <source>
        <dbReference type="EMBL" id="NFJ09191.1"/>
    </source>
</evidence>
<evidence type="ECO:0000313" key="14">
    <source>
        <dbReference type="Proteomes" id="UP000480039"/>
    </source>
</evidence>
<evidence type="ECO:0000256" key="11">
    <source>
        <dbReference type="SAM" id="Coils"/>
    </source>
</evidence>
<keyword evidence="3" id="KW-0328">Glycosyltransferase</keyword>
<reference evidence="13 14" key="1">
    <citation type="submission" date="2019-04" db="EMBL/GenBank/DDBJ databases">
        <title>Genome sequencing of Clostridium botulinum Groups I-IV and Clostridium butyricum.</title>
        <authorList>
            <person name="Brunt J."/>
            <person name="Van Vliet A.H.M."/>
            <person name="Stringer S.C."/>
            <person name="Carter A.T."/>
            <person name="Peck M.W."/>
        </authorList>
    </citation>
    <scope>NUCLEOTIDE SEQUENCE [LARGE SCALE GENOMIC DNA]</scope>
    <source>
        <strain evidence="13 14">Colworth BL30</strain>
    </source>
</reference>
<comment type="caution">
    <text evidence="13">The sequence shown here is derived from an EMBL/GenBank/DDBJ whole genome shotgun (WGS) entry which is preliminary data.</text>
</comment>
<evidence type="ECO:0000256" key="8">
    <source>
        <dbReference type="ARBA" id="ARBA00037904"/>
    </source>
</evidence>
<comment type="similarity">
    <text evidence="9">Belongs to the glycosyltransferase 2 family. CrtQ subfamily.</text>
</comment>
<dbReference type="Pfam" id="PF00535">
    <property type="entry name" value="Glycos_transf_2"/>
    <property type="match status" value="1"/>
</dbReference>
<evidence type="ECO:0000256" key="7">
    <source>
        <dbReference type="ARBA" id="ARBA00037281"/>
    </source>
</evidence>
<accession>A0A846J7M2</accession>
<dbReference type="SUPFAM" id="SSF53448">
    <property type="entry name" value="Nucleotide-diphospho-sugar transferases"/>
    <property type="match status" value="1"/>
</dbReference>
<keyword evidence="4 13" id="KW-0808">Transferase</keyword>
<evidence type="ECO:0000256" key="1">
    <source>
        <dbReference type="ARBA" id="ARBA00004236"/>
    </source>
</evidence>
<evidence type="ECO:0000259" key="12">
    <source>
        <dbReference type="Pfam" id="PF00535"/>
    </source>
</evidence>
<keyword evidence="5" id="KW-0125">Carotenoid biosynthesis</keyword>
<feature type="coiled-coil region" evidence="11">
    <location>
        <begin position="8"/>
        <end position="35"/>
    </location>
</feature>
<dbReference type="CDD" id="cd02522">
    <property type="entry name" value="GT_2_like_a"/>
    <property type="match status" value="1"/>
</dbReference>
<protein>
    <recommendedName>
        <fullName evidence="10">4,4'-diaponeurosporenoate glycosyltransferase</fullName>
    </recommendedName>
</protein>
<dbReference type="AlphaFoldDB" id="A0A846J7M2"/>
<dbReference type="InterPro" id="IPR026461">
    <property type="entry name" value="Trfase_2_rSAM/seldom_assoc"/>
</dbReference>
<dbReference type="GO" id="GO:0016117">
    <property type="term" value="P:carotenoid biosynthetic process"/>
    <property type="evidence" value="ECO:0007669"/>
    <property type="project" value="UniProtKB-KW"/>
</dbReference>
<evidence type="ECO:0000256" key="2">
    <source>
        <dbReference type="ARBA" id="ARBA00022475"/>
    </source>
</evidence>
<evidence type="ECO:0000256" key="9">
    <source>
        <dbReference type="ARBA" id="ARBA00038120"/>
    </source>
</evidence>
<dbReference type="EMBL" id="SWQE01000006">
    <property type="protein sequence ID" value="NFJ09191.1"/>
    <property type="molecule type" value="Genomic_DNA"/>
</dbReference>
<comment type="pathway">
    <text evidence="8">Carotenoid biosynthesis; staphyloxanthin biosynthesis; staphyloxanthin from farnesyl diphosphate: step 4/5.</text>
</comment>
<dbReference type="Gene3D" id="3.90.550.10">
    <property type="entry name" value="Spore Coat Polysaccharide Biosynthesis Protein SpsA, Chain A"/>
    <property type="match status" value="1"/>
</dbReference>
<dbReference type="GO" id="GO:0005886">
    <property type="term" value="C:plasma membrane"/>
    <property type="evidence" value="ECO:0007669"/>
    <property type="project" value="UniProtKB-SubCell"/>
</dbReference>
<gene>
    <name evidence="13" type="ORF">FC871_12060</name>
</gene>
<evidence type="ECO:0000256" key="6">
    <source>
        <dbReference type="ARBA" id="ARBA00023136"/>
    </source>
</evidence>
<dbReference type="InterPro" id="IPR001173">
    <property type="entry name" value="Glyco_trans_2-like"/>
</dbReference>